<dbReference type="PANTHER" id="PTHR31616">
    <property type="entry name" value="TREHALASE"/>
    <property type="match status" value="1"/>
</dbReference>
<organism evidence="3 4">
    <name type="scientific">Saccharopolyspora erythraea</name>
    <name type="common">Streptomyces erythraeus</name>
    <dbReference type="NCBI Taxonomy" id="1836"/>
    <lineage>
        <taxon>Bacteria</taxon>
        <taxon>Bacillati</taxon>
        <taxon>Actinomycetota</taxon>
        <taxon>Actinomycetes</taxon>
        <taxon>Pseudonocardiales</taxon>
        <taxon>Pseudonocardiaceae</taxon>
        <taxon>Saccharopolyspora</taxon>
    </lineage>
</organism>
<dbReference type="PANTHER" id="PTHR31616:SF0">
    <property type="entry name" value="GLUCAN 1,4-ALPHA-GLUCOSIDASE"/>
    <property type="match status" value="1"/>
</dbReference>
<evidence type="ECO:0000313" key="3">
    <source>
        <dbReference type="EMBL" id="GAA0552456.1"/>
    </source>
</evidence>
<evidence type="ECO:0000259" key="2">
    <source>
        <dbReference type="Pfam" id="PF19291"/>
    </source>
</evidence>
<dbReference type="InterPro" id="IPR012341">
    <property type="entry name" value="6hp_glycosidase-like_sf"/>
</dbReference>
<dbReference type="Gene3D" id="1.50.10.10">
    <property type="match status" value="1"/>
</dbReference>
<feature type="domain" description="GH15-like" evidence="1">
    <location>
        <begin position="239"/>
        <end position="462"/>
    </location>
</feature>
<protein>
    <recommendedName>
        <fullName evidence="5">Glycoside hydrolase family 15 protein</fullName>
    </recommendedName>
</protein>
<proteinExistence type="predicted"/>
<reference evidence="3 4" key="1">
    <citation type="journal article" date="2019" name="Int. J. Syst. Evol. Microbiol.">
        <title>The Global Catalogue of Microorganisms (GCM) 10K type strain sequencing project: providing services to taxonomists for standard genome sequencing and annotation.</title>
        <authorList>
            <consortium name="The Broad Institute Genomics Platform"/>
            <consortium name="The Broad Institute Genome Sequencing Center for Infectious Disease"/>
            <person name="Wu L."/>
            <person name="Ma J."/>
        </authorList>
    </citation>
    <scope>NUCLEOTIDE SEQUENCE [LARGE SCALE GENOMIC DNA]</scope>
    <source>
        <strain evidence="3 4">JCM 10303</strain>
    </source>
</reference>
<gene>
    <name evidence="3" type="ORF">GCM10009533_58340</name>
</gene>
<accession>A0ABN1DV59</accession>
<dbReference type="EMBL" id="BAAAGS010000057">
    <property type="protein sequence ID" value="GAA0552456.1"/>
    <property type="molecule type" value="Genomic_DNA"/>
</dbReference>
<dbReference type="InterPro" id="IPR008928">
    <property type="entry name" value="6-hairpin_glycosidase_sf"/>
</dbReference>
<comment type="caution">
    <text evidence="3">The sequence shown here is derived from an EMBL/GenBank/DDBJ whole genome shotgun (WGS) entry which is preliminary data.</text>
</comment>
<dbReference type="Pfam" id="PF19291">
    <property type="entry name" value="TREH_N"/>
    <property type="match status" value="1"/>
</dbReference>
<evidence type="ECO:0000259" key="1">
    <source>
        <dbReference type="Pfam" id="PF00723"/>
    </source>
</evidence>
<dbReference type="Pfam" id="PF00723">
    <property type="entry name" value="Glyco_hydro_15"/>
    <property type="match status" value="1"/>
</dbReference>
<evidence type="ECO:0008006" key="5">
    <source>
        <dbReference type="Google" id="ProtNLM"/>
    </source>
</evidence>
<dbReference type="InterPro" id="IPR045582">
    <property type="entry name" value="Trehalase-like_N"/>
</dbReference>
<dbReference type="SUPFAM" id="SSF48208">
    <property type="entry name" value="Six-hairpin glycosidases"/>
    <property type="match status" value="1"/>
</dbReference>
<feature type="domain" description="Trehalase-like N-terminal" evidence="2">
    <location>
        <begin position="19"/>
        <end position="167"/>
    </location>
</feature>
<sequence length="466" mass="51339">MSTGRILRQTTSRRDGYAPLRSYAAIGDGRTVALIADDATIDWLAVPNLDSPSVFAALLDARRGGSFVLTPTVGHEVTRRYLPRTNVLETTFSTETGVVRVLDAMTMRGGGLGPFRELQRRVKGISGRVPMSWCVRPRFGYGQRPTQLARREGLPVAFSGSDAFVVRSFEAGTDEVDAHTIRGSFETSAGSSSLIALCAAHQEPLLFPTRGELDARFEQTVAAWERWAETRTYTGPWGHAVIRSALALKLLVHAPSGAVAAAATTSLPEQLGGERNWDYRFSWVRDSAFTLAALLRLGCAPEAHAYFWWLSHATQLTHPRLQPLYRLDGGAHAPERTLPLDGYRGSRPVRIGNAAGGQLQLDIYGELLETAWLYAQGGGELDPGIGRRLAKTADLVCRIWREPDAGIWEVRSKPAQFTQSKMMCWVALDRAARLADRGLIPGHHRRRWGEHAAAIADFVERRCFSP</sequence>
<name>A0ABN1DV59_SACER</name>
<dbReference type="Proteomes" id="UP001500729">
    <property type="component" value="Unassembled WGS sequence"/>
</dbReference>
<evidence type="ECO:0000313" key="4">
    <source>
        <dbReference type="Proteomes" id="UP001500729"/>
    </source>
</evidence>
<keyword evidence="4" id="KW-1185">Reference proteome</keyword>
<dbReference type="InterPro" id="IPR011613">
    <property type="entry name" value="GH15-like"/>
</dbReference>